<reference evidence="1" key="1">
    <citation type="journal article" date="2019" name="Sci. Rep.">
        <title>Draft genome of Tanacetum cinerariifolium, the natural source of mosquito coil.</title>
        <authorList>
            <person name="Yamashiro T."/>
            <person name="Shiraishi A."/>
            <person name="Satake H."/>
            <person name="Nakayama K."/>
        </authorList>
    </citation>
    <scope>NUCLEOTIDE SEQUENCE</scope>
</reference>
<dbReference type="EMBL" id="BKCJ011070673">
    <property type="protein sequence ID" value="GFC79480.1"/>
    <property type="molecule type" value="Genomic_DNA"/>
</dbReference>
<name>A0A699R029_TANCI</name>
<organism evidence="1">
    <name type="scientific">Tanacetum cinerariifolium</name>
    <name type="common">Dalmatian daisy</name>
    <name type="synonym">Chrysanthemum cinerariifolium</name>
    <dbReference type="NCBI Taxonomy" id="118510"/>
    <lineage>
        <taxon>Eukaryota</taxon>
        <taxon>Viridiplantae</taxon>
        <taxon>Streptophyta</taxon>
        <taxon>Embryophyta</taxon>
        <taxon>Tracheophyta</taxon>
        <taxon>Spermatophyta</taxon>
        <taxon>Magnoliopsida</taxon>
        <taxon>eudicotyledons</taxon>
        <taxon>Gunneridae</taxon>
        <taxon>Pentapetalae</taxon>
        <taxon>asterids</taxon>
        <taxon>campanulids</taxon>
        <taxon>Asterales</taxon>
        <taxon>Asteraceae</taxon>
        <taxon>Asteroideae</taxon>
        <taxon>Anthemideae</taxon>
        <taxon>Anthemidinae</taxon>
        <taxon>Tanacetum</taxon>
    </lineage>
</organism>
<dbReference type="AlphaFoldDB" id="A0A699R029"/>
<gene>
    <name evidence="1" type="ORF">Tci_851450</name>
</gene>
<sequence length="211" mass="23814">LTELYTKLVDRVLNLETTKTAQAKEISSLKRRVKRLEKKKRSGTHGLKRLYKVGLSAKVESSAKEQSLGEKDASKQGRNIADIVADAKITLVDETVEDQRSTIASAIICLATNQKFNFSKYIFESMVKHLDTGNKFLMYPRFMQVFLDKQVDGISKHNAIYVISSHIKKVFGNMKWVGKGFFKRDTPLFPTMMVQTQEEELGEGSTMASAP</sequence>
<feature type="non-terminal residue" evidence="1">
    <location>
        <position position="1"/>
    </location>
</feature>
<evidence type="ECO:0000313" key="1">
    <source>
        <dbReference type="EMBL" id="GFC79480.1"/>
    </source>
</evidence>
<protein>
    <submittedName>
        <fullName evidence="1">Uncharacterized protein</fullName>
    </submittedName>
</protein>
<comment type="caution">
    <text evidence="1">The sequence shown here is derived from an EMBL/GenBank/DDBJ whole genome shotgun (WGS) entry which is preliminary data.</text>
</comment>
<proteinExistence type="predicted"/>
<accession>A0A699R029</accession>